<organism evidence="2 3">
    <name type="scientific">Popillia japonica</name>
    <name type="common">Japanese beetle</name>
    <dbReference type="NCBI Taxonomy" id="7064"/>
    <lineage>
        <taxon>Eukaryota</taxon>
        <taxon>Metazoa</taxon>
        <taxon>Ecdysozoa</taxon>
        <taxon>Arthropoda</taxon>
        <taxon>Hexapoda</taxon>
        <taxon>Insecta</taxon>
        <taxon>Pterygota</taxon>
        <taxon>Neoptera</taxon>
        <taxon>Endopterygota</taxon>
        <taxon>Coleoptera</taxon>
        <taxon>Polyphaga</taxon>
        <taxon>Scarabaeiformia</taxon>
        <taxon>Scarabaeidae</taxon>
        <taxon>Rutelinae</taxon>
        <taxon>Popillia</taxon>
    </lineage>
</organism>
<evidence type="ECO:0000313" key="2">
    <source>
        <dbReference type="EMBL" id="KAK9685137.1"/>
    </source>
</evidence>
<keyword evidence="3" id="KW-1185">Reference proteome</keyword>
<reference evidence="2 3" key="1">
    <citation type="journal article" date="2024" name="BMC Genomics">
        <title>De novo assembly and annotation of Popillia japonica's genome with initial clues to its potential as an invasive pest.</title>
        <authorList>
            <person name="Cucini C."/>
            <person name="Boschi S."/>
            <person name="Funari R."/>
            <person name="Cardaioli E."/>
            <person name="Iannotti N."/>
            <person name="Marturano G."/>
            <person name="Paoli F."/>
            <person name="Bruttini M."/>
            <person name="Carapelli A."/>
            <person name="Frati F."/>
            <person name="Nardi F."/>
        </authorList>
    </citation>
    <scope>NUCLEOTIDE SEQUENCE [LARGE SCALE GENOMIC DNA]</scope>
    <source>
        <strain evidence="2">DMR45628</strain>
    </source>
</reference>
<feature type="region of interest" description="Disordered" evidence="1">
    <location>
        <begin position="1"/>
        <end position="35"/>
    </location>
</feature>
<feature type="compositionally biased region" description="Basic residues" evidence="1">
    <location>
        <begin position="22"/>
        <end position="31"/>
    </location>
</feature>
<accession>A0AAW1I8C7</accession>
<evidence type="ECO:0000256" key="1">
    <source>
        <dbReference type="SAM" id="MobiDB-lite"/>
    </source>
</evidence>
<evidence type="ECO:0000313" key="3">
    <source>
        <dbReference type="Proteomes" id="UP001458880"/>
    </source>
</evidence>
<protein>
    <submittedName>
        <fullName evidence="2">Uncharacterized protein</fullName>
    </submittedName>
</protein>
<name>A0AAW1I8C7_POPJA</name>
<gene>
    <name evidence="2" type="ORF">QE152_g38273</name>
</gene>
<dbReference type="AlphaFoldDB" id="A0AAW1I8C7"/>
<dbReference type="EMBL" id="JASPKY010000804">
    <property type="protein sequence ID" value="KAK9685137.1"/>
    <property type="molecule type" value="Genomic_DNA"/>
</dbReference>
<dbReference type="Proteomes" id="UP001458880">
    <property type="component" value="Unassembled WGS sequence"/>
</dbReference>
<proteinExistence type="predicted"/>
<sequence length="110" mass="13084">MVERRGNSVQSLRLPERSLYFKPHRGRRPRNTLKQPQRFQEYETGYFSNTLKQPQPFQEYETGYFSVDKDEPTSYEEAMNSNHATEWQAAMNEELKALLILTNLLRTKKP</sequence>
<comment type="caution">
    <text evidence="2">The sequence shown here is derived from an EMBL/GenBank/DDBJ whole genome shotgun (WGS) entry which is preliminary data.</text>
</comment>